<dbReference type="CDD" id="cd07914">
    <property type="entry name" value="IGPD"/>
    <property type="match status" value="1"/>
</dbReference>
<dbReference type="InterPro" id="IPR020565">
    <property type="entry name" value="ImidazoleglycerP_deHydtase_CS"/>
</dbReference>
<evidence type="ECO:0000256" key="4">
    <source>
        <dbReference type="ARBA" id="ARBA00012075"/>
    </source>
</evidence>
<dbReference type="SMR" id="A0A1P7ZJC8"/>
<dbReference type="OMA" id="GIPFFDH"/>
<dbReference type="NCBIfam" id="NF002111">
    <property type="entry name" value="PRK00951.2-1"/>
    <property type="match status" value="1"/>
</dbReference>
<organism evidence="10">
    <name type="scientific">Acanthamoeba castellanii</name>
    <name type="common">Amoeba</name>
    <dbReference type="NCBI Taxonomy" id="5755"/>
    <lineage>
        <taxon>Eukaryota</taxon>
        <taxon>Amoebozoa</taxon>
        <taxon>Discosea</taxon>
        <taxon>Longamoebia</taxon>
        <taxon>Centramoebida</taxon>
        <taxon>Acanthamoebidae</taxon>
        <taxon>Acanthamoeba</taxon>
    </lineage>
</organism>
<dbReference type="FunFam" id="3.30.230.40:FF:000003">
    <property type="entry name" value="Imidazoleglycerol-phosphate dehydratase HisB"/>
    <property type="match status" value="1"/>
</dbReference>
<dbReference type="GO" id="GO:0000105">
    <property type="term" value="P:L-histidine biosynthetic process"/>
    <property type="evidence" value="ECO:0007669"/>
    <property type="project" value="UniProtKB-UniPathway"/>
</dbReference>
<evidence type="ECO:0000256" key="7">
    <source>
        <dbReference type="ARBA" id="ARBA00023102"/>
    </source>
</evidence>
<dbReference type="InterPro" id="IPR000807">
    <property type="entry name" value="ImidazoleglycerolP_deHydtase"/>
</dbReference>
<dbReference type="PROSITE" id="PS00954">
    <property type="entry name" value="IGP_DEHYDRATASE_1"/>
    <property type="match status" value="1"/>
</dbReference>
<dbReference type="PROSITE" id="PS00955">
    <property type="entry name" value="IGP_DEHYDRATASE_2"/>
    <property type="match status" value="1"/>
</dbReference>
<dbReference type="Gene3D" id="3.30.230.40">
    <property type="entry name" value="Imidazole glycerol phosphate dehydratase, domain 1"/>
    <property type="match status" value="2"/>
</dbReference>
<protein>
    <recommendedName>
        <fullName evidence="5 9">Imidazoleglycerol-phosphate dehydratase</fullName>
        <ecNumber evidence="4 9">4.2.1.19</ecNumber>
    </recommendedName>
</protein>
<keyword evidence="7 9" id="KW-0368">Histidine biosynthesis</keyword>
<evidence type="ECO:0000313" key="11">
    <source>
        <dbReference type="EMBL" id="AMC33108.1"/>
    </source>
</evidence>
<comment type="pathway">
    <text evidence="2 9">Amino-acid biosynthesis; L-histidine biosynthesis; L-histidine from 5-phospho-alpha-D-ribose 1-diphosphate: step 6/9.</text>
</comment>
<dbReference type="NCBIfam" id="NF002114">
    <property type="entry name" value="PRK00951.2-4"/>
    <property type="match status" value="1"/>
</dbReference>
<reference evidence="10" key="1">
    <citation type="submission" date="2015-08" db="EMBL/GenBank/DDBJ databases">
        <authorList>
            <person name="Babu N.S."/>
            <person name="Beckwith C.J."/>
            <person name="Beseler K.G."/>
            <person name="Brison A."/>
            <person name="Carone J.V."/>
            <person name="Caskin T.P."/>
            <person name="Diamond M."/>
            <person name="Durham M.E."/>
            <person name="Foxe J.M."/>
            <person name="Go M."/>
            <person name="Henderson B.A."/>
            <person name="Jones I.B."/>
            <person name="McGettigan J.A."/>
            <person name="Micheletti S.J."/>
            <person name="Nasrallah M.E."/>
            <person name="Ortiz D."/>
            <person name="Piller C.R."/>
            <person name="Privatt S.R."/>
            <person name="Schneider S.L."/>
            <person name="Sharp S."/>
            <person name="Smith T.C."/>
            <person name="Stanton J.D."/>
            <person name="Ullery H.E."/>
            <person name="Wilson R.J."/>
            <person name="Serrano M.G."/>
            <person name="Buck G."/>
            <person name="Lee V."/>
            <person name="Wang Y."/>
            <person name="Carvalho R."/>
            <person name="Voegtly L."/>
            <person name="Shi R."/>
            <person name="Duckworth R."/>
            <person name="Johnson A."/>
            <person name="Loviza R."/>
            <person name="Walstead R."/>
            <person name="Shah Z."/>
            <person name="Kiflezghi M."/>
            <person name="Wade K."/>
            <person name="Ball S.L."/>
            <person name="Bradley K.W."/>
            <person name="Asai D.J."/>
            <person name="Bowman C.A."/>
            <person name="Russell D.A."/>
            <person name="Pope W.H."/>
            <person name="Jacobs-Sera D."/>
            <person name="Hendrix R.W."/>
            <person name="Hatfull G.F."/>
        </authorList>
    </citation>
    <scope>NUCLEOTIDE SEQUENCE</scope>
    <source>
        <strain evidence="11">AK T4</strain>
        <strain evidence="12">ATCC 50370</strain>
        <strain evidence="10">Neff</strain>
    </source>
</reference>
<dbReference type="InterPro" id="IPR020568">
    <property type="entry name" value="Ribosomal_Su5_D2-typ_SF"/>
</dbReference>
<evidence type="ECO:0000256" key="6">
    <source>
        <dbReference type="ARBA" id="ARBA00022605"/>
    </source>
</evidence>
<name>A0A1P7ZJC8_ACACA</name>
<evidence type="ECO:0000256" key="9">
    <source>
        <dbReference type="RuleBase" id="RU000598"/>
    </source>
</evidence>
<dbReference type="VEuPathDB" id="AmoebaDB:ACA1_185170"/>
<dbReference type="Pfam" id="PF00475">
    <property type="entry name" value="IGPD"/>
    <property type="match status" value="1"/>
</dbReference>
<dbReference type="EMBL" id="KT581993">
    <property type="protein sequence ID" value="AMC33108.1"/>
    <property type="molecule type" value="mRNA"/>
</dbReference>
<dbReference type="GO" id="GO:0004424">
    <property type="term" value="F:imidazoleglycerol-phosphate dehydratase activity"/>
    <property type="evidence" value="ECO:0007669"/>
    <property type="project" value="UniProtKB-EC"/>
</dbReference>
<dbReference type="HAMAP" id="MF_00076">
    <property type="entry name" value="HisB"/>
    <property type="match status" value="1"/>
</dbReference>
<comment type="similarity">
    <text evidence="3 9">Belongs to the imidazoleglycerol-phosphate dehydratase family.</text>
</comment>
<evidence type="ECO:0000313" key="10">
    <source>
        <dbReference type="EMBL" id="AMC33107.1"/>
    </source>
</evidence>
<evidence type="ECO:0000256" key="2">
    <source>
        <dbReference type="ARBA" id="ARBA00005047"/>
    </source>
</evidence>
<dbReference type="InterPro" id="IPR038494">
    <property type="entry name" value="IGPD_sf"/>
</dbReference>
<evidence type="ECO:0000256" key="8">
    <source>
        <dbReference type="ARBA" id="ARBA00023239"/>
    </source>
</evidence>
<comment type="catalytic activity">
    <reaction evidence="1 9">
        <text>D-erythro-1-(imidazol-4-yl)glycerol 3-phosphate = 3-(imidazol-4-yl)-2-oxopropyl phosphate + H2O</text>
        <dbReference type="Rhea" id="RHEA:11040"/>
        <dbReference type="ChEBI" id="CHEBI:15377"/>
        <dbReference type="ChEBI" id="CHEBI:57766"/>
        <dbReference type="ChEBI" id="CHEBI:58278"/>
        <dbReference type="EC" id="4.2.1.19"/>
    </reaction>
</comment>
<evidence type="ECO:0000256" key="1">
    <source>
        <dbReference type="ARBA" id="ARBA00001723"/>
    </source>
</evidence>
<dbReference type="PANTHER" id="PTHR23133:SF2">
    <property type="entry name" value="IMIDAZOLEGLYCEROL-PHOSPHATE DEHYDRATASE"/>
    <property type="match status" value="1"/>
</dbReference>
<dbReference type="SUPFAM" id="SSF54211">
    <property type="entry name" value="Ribosomal protein S5 domain 2-like"/>
    <property type="match status" value="2"/>
</dbReference>
<keyword evidence="6" id="KW-0028">Amino-acid biosynthesis</keyword>
<sequence length="197" mass="21401">MEKREAQVARETGETKIEVRLSLDGTGVSDVKTGIGFLDHMLSALAKHGRFDLYLRCAGDLHVDDHHTSEDCAIVLGQAFRQAIGERKGIKRYGSAYAPLDESLARAVVDISSRPFAVIDLKLKREKIGELSCEMIPHVLHSFATSANLTLHVEVLYGANDHHKAESAFKATALALREAVTKDGPADAVPSTKGVLE</sequence>
<dbReference type="UniPathway" id="UPA00031">
    <property type="reaction ID" value="UER00011"/>
</dbReference>
<evidence type="ECO:0000256" key="3">
    <source>
        <dbReference type="ARBA" id="ARBA00007481"/>
    </source>
</evidence>
<dbReference type="EMBL" id="KT581994">
    <property type="protein sequence ID" value="AMC33109.1"/>
    <property type="molecule type" value="mRNA"/>
</dbReference>
<dbReference type="EC" id="4.2.1.19" evidence="4 9"/>
<dbReference type="AlphaFoldDB" id="A0A1P7ZJC8"/>
<dbReference type="FunFam" id="3.30.230.40:FF:000001">
    <property type="entry name" value="Imidazoleglycerol-phosphate dehydratase HisB"/>
    <property type="match status" value="1"/>
</dbReference>
<evidence type="ECO:0000256" key="5">
    <source>
        <dbReference type="ARBA" id="ARBA00016664"/>
    </source>
</evidence>
<keyword evidence="8 9" id="KW-0456">Lyase</keyword>
<proteinExistence type="evidence at transcript level"/>
<dbReference type="PANTHER" id="PTHR23133">
    <property type="entry name" value="IMIDAZOLEGLYCEROL-PHOSPHATE DEHYDRATASE HIS7"/>
    <property type="match status" value="1"/>
</dbReference>
<evidence type="ECO:0000313" key="12">
    <source>
        <dbReference type="EMBL" id="AMC33109.1"/>
    </source>
</evidence>
<dbReference type="EMBL" id="KT581992">
    <property type="protein sequence ID" value="AMC33107.1"/>
    <property type="molecule type" value="mRNA"/>
</dbReference>
<accession>A0A1P7ZJC8</accession>